<sequence>MRSFLWLTFLLLNLTQNTLCILINVTVDDNDHSILYSPAGAWNARNAASSCPACTAQPDPTKMVSGTWHDSTFYPIDEGTHDIPNINTPRFANLTFNGSAVYVFCALAESVKSPDGNSDMAFYVDGQLMGHFFRPALGNDNIYEYQFPVFSNNSLAPGEHTLVLQNGRVNGTQSLVLLDYIVYTYVLIDTPA</sequence>
<proteinExistence type="predicted"/>
<reference evidence="2" key="2">
    <citation type="journal article" date="2023" name="Proc. Natl. Acad. Sci. U.S.A.">
        <title>A global phylogenomic analysis of the shiitake genus Lentinula.</title>
        <authorList>
            <person name="Sierra-Patev S."/>
            <person name="Min B."/>
            <person name="Naranjo-Ortiz M."/>
            <person name="Looney B."/>
            <person name="Konkel Z."/>
            <person name="Slot J.C."/>
            <person name="Sakamoto Y."/>
            <person name="Steenwyk J.L."/>
            <person name="Rokas A."/>
            <person name="Carro J."/>
            <person name="Camarero S."/>
            <person name="Ferreira P."/>
            <person name="Molpeceres G."/>
            <person name="Ruiz-Duenas F.J."/>
            <person name="Serrano A."/>
            <person name="Henrissat B."/>
            <person name="Drula E."/>
            <person name="Hughes K.W."/>
            <person name="Mata J.L."/>
            <person name="Ishikawa N.K."/>
            <person name="Vargas-Isla R."/>
            <person name="Ushijima S."/>
            <person name="Smith C.A."/>
            <person name="Donoghue J."/>
            <person name="Ahrendt S."/>
            <person name="Andreopoulos W."/>
            <person name="He G."/>
            <person name="LaButti K."/>
            <person name="Lipzen A."/>
            <person name="Ng V."/>
            <person name="Riley R."/>
            <person name="Sandor L."/>
            <person name="Barry K."/>
            <person name="Martinez A.T."/>
            <person name="Xiao Y."/>
            <person name="Gibbons J.G."/>
            <person name="Terashima K."/>
            <person name="Grigoriev I.V."/>
            <person name="Hibbett D."/>
        </authorList>
    </citation>
    <scope>NUCLEOTIDE SEQUENCE</scope>
    <source>
        <strain evidence="2">ET3784</strain>
    </source>
</reference>
<accession>A0AA38JGV5</accession>
<name>A0AA38JGV5_9AGAR</name>
<keyword evidence="1" id="KW-0732">Signal</keyword>
<protein>
    <submittedName>
        <fullName evidence="2">Uncharacterized protein</fullName>
    </submittedName>
</protein>
<gene>
    <name evidence="2" type="ORF">DFJ43DRAFT_448948</name>
</gene>
<feature type="chain" id="PRO_5041444347" evidence="1">
    <location>
        <begin position="21"/>
        <end position="192"/>
    </location>
</feature>
<keyword evidence="3" id="KW-1185">Reference proteome</keyword>
<comment type="caution">
    <text evidence="2">The sequence shown here is derived from an EMBL/GenBank/DDBJ whole genome shotgun (WGS) entry which is preliminary data.</text>
</comment>
<feature type="signal peptide" evidence="1">
    <location>
        <begin position="1"/>
        <end position="20"/>
    </location>
</feature>
<dbReference type="EMBL" id="JANVFO010000033">
    <property type="protein sequence ID" value="KAJ3731098.1"/>
    <property type="molecule type" value="Genomic_DNA"/>
</dbReference>
<evidence type="ECO:0000256" key="1">
    <source>
        <dbReference type="SAM" id="SignalP"/>
    </source>
</evidence>
<evidence type="ECO:0000313" key="3">
    <source>
        <dbReference type="Proteomes" id="UP001176059"/>
    </source>
</evidence>
<dbReference type="Gene3D" id="2.60.120.260">
    <property type="entry name" value="Galactose-binding domain-like"/>
    <property type="match status" value="1"/>
</dbReference>
<reference evidence="2" key="1">
    <citation type="submission" date="2022-08" db="EMBL/GenBank/DDBJ databases">
        <authorList>
            <consortium name="DOE Joint Genome Institute"/>
            <person name="Min B."/>
            <person name="Sierra-Patev S."/>
            <person name="Naranjo-Ortiz M."/>
            <person name="Looney B."/>
            <person name="Konkel Z."/>
            <person name="Slot J.C."/>
            <person name="Sakamoto Y."/>
            <person name="Steenwyk J.L."/>
            <person name="Rokas A."/>
            <person name="Carro J."/>
            <person name="Camarero S."/>
            <person name="Ferreira P."/>
            <person name="Molpeceres G."/>
            <person name="Ruiz-duenas F.J."/>
            <person name="Serrano A."/>
            <person name="Henrissat B."/>
            <person name="Drula E."/>
            <person name="Hughes K.W."/>
            <person name="Mata J.L."/>
            <person name="Ishikawa N.K."/>
            <person name="Vargas-Isla R."/>
            <person name="Ushijima S."/>
            <person name="Smith C.A."/>
            <person name="Ahrendt S."/>
            <person name="Andreopoulos W."/>
            <person name="He G."/>
            <person name="LaButti K."/>
            <person name="Lipzen A."/>
            <person name="Ng V."/>
            <person name="Riley R."/>
            <person name="Sandor L."/>
            <person name="Barry K."/>
            <person name="Martinez A.T."/>
            <person name="Xiao Y."/>
            <person name="Gibbons J.G."/>
            <person name="Terashima K."/>
            <person name="Hibbett D.S."/>
            <person name="Grigoriev I.V."/>
        </authorList>
    </citation>
    <scope>NUCLEOTIDE SEQUENCE</scope>
    <source>
        <strain evidence="2">ET3784</strain>
    </source>
</reference>
<dbReference type="AlphaFoldDB" id="A0AA38JGV5"/>
<evidence type="ECO:0000313" key="2">
    <source>
        <dbReference type="EMBL" id="KAJ3731098.1"/>
    </source>
</evidence>
<dbReference type="Proteomes" id="UP001176059">
    <property type="component" value="Unassembled WGS sequence"/>
</dbReference>
<organism evidence="2 3">
    <name type="scientific">Lentinula guzmanii</name>
    <dbReference type="NCBI Taxonomy" id="2804957"/>
    <lineage>
        <taxon>Eukaryota</taxon>
        <taxon>Fungi</taxon>
        <taxon>Dikarya</taxon>
        <taxon>Basidiomycota</taxon>
        <taxon>Agaricomycotina</taxon>
        <taxon>Agaricomycetes</taxon>
        <taxon>Agaricomycetidae</taxon>
        <taxon>Agaricales</taxon>
        <taxon>Marasmiineae</taxon>
        <taxon>Omphalotaceae</taxon>
        <taxon>Lentinula</taxon>
    </lineage>
</organism>